<feature type="transmembrane region" description="Helical" evidence="15">
    <location>
        <begin position="348"/>
        <end position="366"/>
    </location>
</feature>
<dbReference type="GO" id="GO:0015297">
    <property type="term" value="F:antiporter activity"/>
    <property type="evidence" value="ECO:0007669"/>
    <property type="project" value="UniProtKB-UniRule"/>
</dbReference>
<comment type="caution">
    <text evidence="15">Lacks conserved residue(s) required for the propagation of feature annotation.</text>
</comment>
<dbReference type="GO" id="GO:0006814">
    <property type="term" value="P:sodium ion transport"/>
    <property type="evidence" value="ECO:0007669"/>
    <property type="project" value="UniProtKB-UniRule"/>
</dbReference>
<feature type="transmembrane region" description="Helical" evidence="15">
    <location>
        <begin position="313"/>
        <end position="336"/>
    </location>
</feature>
<feature type="transmembrane region" description="Helical" evidence="15">
    <location>
        <begin position="189"/>
        <end position="212"/>
    </location>
</feature>
<keyword evidence="7" id="KW-0997">Cell inner membrane</keyword>
<evidence type="ECO:0000313" key="17">
    <source>
        <dbReference type="EMBL" id="TYP12405.1"/>
    </source>
</evidence>
<keyword evidence="4 15" id="KW-0813">Transport</keyword>
<dbReference type="STRING" id="351671.XDD1_1851"/>
<dbReference type="GO" id="GO:0005886">
    <property type="term" value="C:plasma membrane"/>
    <property type="evidence" value="ECO:0007669"/>
    <property type="project" value="UniProtKB-SubCell"/>
</dbReference>
<dbReference type="GO" id="GO:0006855">
    <property type="term" value="P:xenobiotic transmembrane transport"/>
    <property type="evidence" value="ECO:0007669"/>
    <property type="project" value="UniProtKB-UniRule"/>
</dbReference>
<evidence type="ECO:0000256" key="15">
    <source>
        <dbReference type="HAMAP-Rule" id="MF_00400"/>
    </source>
</evidence>
<sequence length="457" mass="49797">MQKYLNEARSLLALGIPVVIAQFSQTAMGFVDTVMAGKAGAIEMSAVAVGTSIWLPTILFGQGLLLALTPIVAHMNGSGQRKNVAGQIQQGFWLAIFLSILIIAVLYNSRFIIEAQHNVDPVLAQKATDFIHAIMWGAPGYLFYQVLRGQCEGLSKTKPAMVIGVAGLLVNIPINYIFIYGKFGAPELGGVGCGVATATVYWVMFLLLLAYVKHSPSQKDIQTFNKFAGPEWHTQKRIALLGLPIALAMFFEVTLFAVVSLLVSPLGVVAVAGHQISLNFSSMMFMFPLSLGIAATIRVGYNLGQQSTEGARISAYTSIIVGLIIACMTATFTVLLREHIAFMYNDNPEVVILASHLMLFAAIYQLSDAVQVIGSGVLRGYKDTRSIFVITFIAYWLLGLPSGYILALTDYVTKPMGPQGFWIGFIIGLTASAFMMGYRILWTQKQPAHYILKRSTR</sequence>
<dbReference type="HOGENOM" id="CLU_012893_6_0_6"/>
<keyword evidence="19" id="KW-1185">Reference proteome</keyword>
<keyword evidence="9 15" id="KW-1133">Transmembrane helix</keyword>
<evidence type="ECO:0000256" key="6">
    <source>
        <dbReference type="ARBA" id="ARBA00022475"/>
    </source>
</evidence>
<dbReference type="PANTHER" id="PTHR43298">
    <property type="entry name" value="MULTIDRUG RESISTANCE PROTEIN NORM-RELATED"/>
    <property type="match status" value="1"/>
</dbReference>
<dbReference type="InterPro" id="IPR050222">
    <property type="entry name" value="MATE_MdtK"/>
</dbReference>
<gene>
    <name evidence="15 16" type="primary">mdtK</name>
    <name evidence="17" type="ORF">LY16_00926</name>
    <name evidence="16" type="ORF">XDD1_1851</name>
</gene>
<evidence type="ECO:0000256" key="1">
    <source>
        <dbReference type="ARBA" id="ARBA00004429"/>
    </source>
</evidence>
<feature type="transmembrane region" description="Helical" evidence="15">
    <location>
        <begin position="92"/>
        <end position="110"/>
    </location>
</feature>
<evidence type="ECO:0000313" key="16">
    <source>
        <dbReference type="EMBL" id="CDG17550.1"/>
    </source>
</evidence>
<comment type="subcellular location">
    <subcellularLocation>
        <location evidence="1">Cell inner membrane</location>
        <topology evidence="1">Multi-pass membrane protein</topology>
    </subcellularLocation>
    <subcellularLocation>
        <location evidence="15">Cell membrane</location>
        <topology evidence="15">Multi-pass membrane protein</topology>
    </subcellularLocation>
</comment>
<dbReference type="InterPro" id="IPR022913">
    <property type="entry name" value="Multidrug-R_MdtK"/>
</dbReference>
<dbReference type="KEGG" id="xdo:XDD1_1851"/>
<evidence type="ECO:0000256" key="14">
    <source>
        <dbReference type="ARBA" id="ARBA00031636"/>
    </source>
</evidence>
<dbReference type="InterPro" id="IPR048279">
    <property type="entry name" value="MdtK-like"/>
</dbReference>
<evidence type="ECO:0000256" key="12">
    <source>
        <dbReference type="ARBA" id="ARBA00023136"/>
    </source>
</evidence>
<accession>A0A068QUL2</accession>
<evidence type="ECO:0000256" key="7">
    <source>
        <dbReference type="ARBA" id="ARBA00022519"/>
    </source>
</evidence>
<comment type="function">
    <text evidence="15">Multidrug efflux pump that functions probably as a Na(+)/drug antiporter.</text>
</comment>
<feature type="transmembrane region" description="Helical" evidence="15">
    <location>
        <begin position="53"/>
        <end position="72"/>
    </location>
</feature>
<dbReference type="PANTHER" id="PTHR43298:SF2">
    <property type="entry name" value="FMN_FAD EXPORTER YEEO-RELATED"/>
    <property type="match status" value="1"/>
</dbReference>
<dbReference type="PIRSF" id="PIRSF006603">
    <property type="entry name" value="DinF"/>
    <property type="match status" value="1"/>
</dbReference>
<dbReference type="Proteomes" id="UP000032721">
    <property type="component" value="Chromosome"/>
</dbReference>
<keyword evidence="12 15" id="KW-0472">Membrane</keyword>
<dbReference type="EMBL" id="FO704550">
    <property type="protein sequence ID" value="CDG17550.1"/>
    <property type="molecule type" value="Genomic_DNA"/>
</dbReference>
<feature type="transmembrane region" description="Helical" evidence="15">
    <location>
        <begin position="238"/>
        <end position="263"/>
    </location>
</feature>
<evidence type="ECO:0000256" key="11">
    <source>
        <dbReference type="ARBA" id="ARBA00023065"/>
    </source>
</evidence>
<evidence type="ECO:0000256" key="10">
    <source>
        <dbReference type="ARBA" id="ARBA00023053"/>
    </source>
</evidence>
<proteinExistence type="inferred from homology"/>
<dbReference type="NCBIfam" id="TIGR00797">
    <property type="entry name" value="matE"/>
    <property type="match status" value="1"/>
</dbReference>
<evidence type="ECO:0000256" key="9">
    <source>
        <dbReference type="ARBA" id="ARBA00022989"/>
    </source>
</evidence>
<evidence type="ECO:0000256" key="3">
    <source>
        <dbReference type="ARBA" id="ARBA00018471"/>
    </source>
</evidence>
<dbReference type="Proteomes" id="UP000324170">
    <property type="component" value="Unassembled WGS sequence"/>
</dbReference>
<keyword evidence="8 15" id="KW-0812">Transmembrane</keyword>
<dbReference type="AlphaFoldDB" id="A0A068QUL2"/>
<dbReference type="RefSeq" id="WP_045970350.1">
    <property type="nucleotide sequence ID" value="NZ_CAWMED010000001.1"/>
</dbReference>
<dbReference type="InterPro" id="IPR002528">
    <property type="entry name" value="MATE_fam"/>
</dbReference>
<dbReference type="HAMAP" id="MF_00400">
    <property type="entry name" value="MdtK"/>
    <property type="match status" value="1"/>
</dbReference>
<evidence type="ECO:0000256" key="13">
    <source>
        <dbReference type="ARBA" id="ARBA00023201"/>
    </source>
</evidence>
<comment type="similarity">
    <text evidence="2 15">Belongs to the multi antimicrobial extrusion (MATE) (TC 2.A.66.1) family. MdtK subfamily.</text>
</comment>
<protein>
    <recommendedName>
        <fullName evidence="3 15">Multidrug resistance protein MdtK</fullName>
    </recommendedName>
    <alternativeName>
        <fullName evidence="14 15">Multidrug-efflux transporter</fullName>
    </alternativeName>
</protein>
<dbReference type="Pfam" id="PF01554">
    <property type="entry name" value="MatE"/>
    <property type="match status" value="2"/>
</dbReference>
<feature type="transmembrane region" description="Helical" evidence="15">
    <location>
        <begin position="283"/>
        <end position="301"/>
    </location>
</feature>
<keyword evidence="13 15" id="KW-0739">Sodium transport</keyword>
<evidence type="ECO:0000313" key="19">
    <source>
        <dbReference type="Proteomes" id="UP000324170"/>
    </source>
</evidence>
<feature type="transmembrane region" description="Helical" evidence="15">
    <location>
        <begin position="387"/>
        <end position="408"/>
    </location>
</feature>
<feature type="transmembrane region" description="Helical" evidence="15">
    <location>
        <begin position="130"/>
        <end position="147"/>
    </location>
</feature>
<dbReference type="CDD" id="cd13131">
    <property type="entry name" value="MATE_NorM_like"/>
    <property type="match status" value="1"/>
</dbReference>
<feature type="transmembrane region" description="Helical" evidence="15">
    <location>
        <begin position="159"/>
        <end position="183"/>
    </location>
</feature>
<keyword evidence="10 15" id="KW-0915">Sodium</keyword>
<organism evidence="16 18">
    <name type="scientific">Xenorhabdus doucetiae</name>
    <dbReference type="NCBI Taxonomy" id="351671"/>
    <lineage>
        <taxon>Bacteria</taxon>
        <taxon>Pseudomonadati</taxon>
        <taxon>Pseudomonadota</taxon>
        <taxon>Gammaproteobacteria</taxon>
        <taxon>Enterobacterales</taxon>
        <taxon>Morganellaceae</taxon>
        <taxon>Xenorhabdus</taxon>
    </lineage>
</organism>
<keyword evidence="11 15" id="KW-0406">Ion transport</keyword>
<evidence type="ECO:0000256" key="5">
    <source>
        <dbReference type="ARBA" id="ARBA00022449"/>
    </source>
</evidence>
<keyword evidence="5 15" id="KW-0050">Antiport</keyword>
<reference evidence="17 19" key="2">
    <citation type="submission" date="2019-07" db="EMBL/GenBank/DDBJ databases">
        <title>Genomic Encyclopedia of Type Strains, Phase I: the one thousand microbial genomes (KMG-I) project.</title>
        <authorList>
            <person name="Kyrpides N."/>
        </authorList>
    </citation>
    <scope>NUCLEOTIDE SEQUENCE [LARGE SCALE GENOMIC DNA]</scope>
    <source>
        <strain evidence="17 19">DSM 17909</strain>
    </source>
</reference>
<evidence type="ECO:0000313" key="18">
    <source>
        <dbReference type="Proteomes" id="UP000032721"/>
    </source>
</evidence>
<name>A0A068QUL2_9GAMM</name>
<dbReference type="GO" id="GO:0042910">
    <property type="term" value="F:xenobiotic transmembrane transporter activity"/>
    <property type="evidence" value="ECO:0007669"/>
    <property type="project" value="UniProtKB-UniRule"/>
</dbReference>
<dbReference type="OrthoDB" id="9780160at2"/>
<feature type="transmembrane region" description="Helical" evidence="15">
    <location>
        <begin position="420"/>
        <end position="441"/>
    </location>
</feature>
<keyword evidence="6 15" id="KW-1003">Cell membrane</keyword>
<evidence type="ECO:0000256" key="8">
    <source>
        <dbReference type="ARBA" id="ARBA00022692"/>
    </source>
</evidence>
<dbReference type="EMBL" id="VNHN01000010">
    <property type="protein sequence ID" value="TYP12405.1"/>
    <property type="molecule type" value="Genomic_DNA"/>
</dbReference>
<reference evidence="16 18" key="1">
    <citation type="submission" date="2013-07" db="EMBL/GenBank/DDBJ databases">
        <authorList>
            <person name="Genoscope - CEA"/>
        </authorList>
    </citation>
    <scope>NUCLEOTIDE SEQUENCE [LARGE SCALE GENOMIC DNA]</scope>
    <source>
        <strain evidence="16">FRM16</strain>
        <strain evidence="18">FRM16 / DSM 17909</strain>
    </source>
</reference>
<evidence type="ECO:0000256" key="2">
    <source>
        <dbReference type="ARBA" id="ARBA00010695"/>
    </source>
</evidence>
<evidence type="ECO:0000256" key="4">
    <source>
        <dbReference type="ARBA" id="ARBA00022448"/>
    </source>
</evidence>